<dbReference type="Pfam" id="PF00849">
    <property type="entry name" value="PseudoU_synth_2"/>
    <property type="match status" value="1"/>
</dbReference>
<dbReference type="EMBL" id="JABAFA010000008">
    <property type="protein sequence ID" value="NMD98617.1"/>
    <property type="molecule type" value="Genomic_DNA"/>
</dbReference>
<dbReference type="Gene3D" id="3.30.2350.10">
    <property type="entry name" value="Pseudouridine synthase"/>
    <property type="match status" value="1"/>
</dbReference>
<name>A0A848BBF3_9FIRM</name>
<dbReference type="PANTHER" id="PTHR21600:SF87">
    <property type="entry name" value="RNA PSEUDOURIDYLATE SYNTHASE DOMAIN-CONTAINING PROTEIN 1"/>
    <property type="match status" value="1"/>
</dbReference>
<evidence type="ECO:0000256" key="1">
    <source>
        <dbReference type="ARBA" id="ARBA00000073"/>
    </source>
</evidence>
<comment type="similarity">
    <text evidence="2 4">Belongs to the pseudouridine synthase RluA family.</text>
</comment>
<dbReference type="InterPro" id="IPR006145">
    <property type="entry name" value="PsdUridine_synth_RsuA/RluA"/>
</dbReference>
<accession>A0A848BBF3</accession>
<dbReference type="AlphaFoldDB" id="A0A848BBF3"/>
<dbReference type="InterPro" id="IPR006225">
    <property type="entry name" value="PsdUridine_synth_RluC/D"/>
</dbReference>
<comment type="function">
    <text evidence="4">Responsible for synthesis of pseudouridine from uracil.</text>
</comment>
<dbReference type="CDD" id="cd02869">
    <property type="entry name" value="PseudoU_synth_RluA_like"/>
    <property type="match status" value="1"/>
</dbReference>
<dbReference type="GO" id="GO:0140098">
    <property type="term" value="F:catalytic activity, acting on RNA"/>
    <property type="evidence" value="ECO:0007669"/>
    <property type="project" value="UniProtKB-ARBA"/>
</dbReference>
<gene>
    <name evidence="6" type="ORF">HF878_03850</name>
</gene>
<dbReference type="EC" id="5.4.99.-" evidence="4"/>
<keyword evidence="7" id="KW-1185">Reference proteome</keyword>
<protein>
    <recommendedName>
        <fullName evidence="4">Pseudouridine synthase</fullName>
        <ecNumber evidence="4">5.4.99.-</ecNumber>
    </recommendedName>
</protein>
<evidence type="ECO:0000259" key="5">
    <source>
        <dbReference type="Pfam" id="PF00849"/>
    </source>
</evidence>
<dbReference type="InterPro" id="IPR006224">
    <property type="entry name" value="PsdUridine_synth_RluA-like_CS"/>
</dbReference>
<dbReference type="NCBIfam" id="TIGR00005">
    <property type="entry name" value="rluA_subfam"/>
    <property type="match status" value="1"/>
</dbReference>
<dbReference type="GO" id="GO:0000455">
    <property type="term" value="P:enzyme-directed rRNA pseudouridine synthesis"/>
    <property type="evidence" value="ECO:0007669"/>
    <property type="project" value="TreeGrafter"/>
</dbReference>
<dbReference type="GO" id="GO:0009982">
    <property type="term" value="F:pseudouridine synthase activity"/>
    <property type="evidence" value="ECO:0007669"/>
    <property type="project" value="InterPro"/>
</dbReference>
<dbReference type="SUPFAM" id="SSF55120">
    <property type="entry name" value="Pseudouridine synthase"/>
    <property type="match status" value="1"/>
</dbReference>
<comment type="caution">
    <text evidence="6">The sequence shown here is derived from an EMBL/GenBank/DDBJ whole genome shotgun (WGS) entry which is preliminary data.</text>
</comment>
<organism evidence="6 7">
    <name type="scientific">Selenomonas bovis</name>
    <dbReference type="NCBI Taxonomy" id="416586"/>
    <lineage>
        <taxon>Bacteria</taxon>
        <taxon>Bacillati</taxon>
        <taxon>Bacillota</taxon>
        <taxon>Negativicutes</taxon>
        <taxon>Selenomonadales</taxon>
        <taxon>Selenomonadaceae</taxon>
        <taxon>Selenomonas</taxon>
    </lineage>
</organism>
<dbReference type="InterPro" id="IPR050188">
    <property type="entry name" value="RluA_PseudoU_synthase"/>
</dbReference>
<evidence type="ECO:0000313" key="7">
    <source>
        <dbReference type="Proteomes" id="UP000543804"/>
    </source>
</evidence>
<dbReference type="Proteomes" id="UP000543804">
    <property type="component" value="Unassembled WGS sequence"/>
</dbReference>
<keyword evidence="4" id="KW-0413">Isomerase</keyword>
<dbReference type="PROSITE" id="PS01129">
    <property type="entry name" value="PSI_RLU"/>
    <property type="match status" value="1"/>
</dbReference>
<feature type="active site" evidence="3">
    <location>
        <position position="138"/>
    </location>
</feature>
<evidence type="ECO:0000256" key="2">
    <source>
        <dbReference type="ARBA" id="ARBA00010876"/>
    </source>
</evidence>
<dbReference type="RefSeq" id="WP_164175289.1">
    <property type="nucleotide sequence ID" value="NZ_JABAFA010000008.1"/>
</dbReference>
<reference evidence="6 7" key="1">
    <citation type="submission" date="2020-04" db="EMBL/GenBank/DDBJ databases">
        <authorList>
            <person name="Hitch T.C.A."/>
            <person name="Wylensek D."/>
            <person name="Clavel T."/>
        </authorList>
    </citation>
    <scope>NUCLEOTIDE SEQUENCE [LARGE SCALE GENOMIC DNA]</scope>
    <source>
        <strain evidence="6 7">PG-130-P53-12</strain>
    </source>
</reference>
<dbReference type="InterPro" id="IPR020103">
    <property type="entry name" value="PsdUridine_synth_cat_dom_sf"/>
</dbReference>
<dbReference type="GO" id="GO:0003723">
    <property type="term" value="F:RNA binding"/>
    <property type="evidence" value="ECO:0007669"/>
    <property type="project" value="InterPro"/>
</dbReference>
<feature type="domain" description="Pseudouridine synthase RsuA/RluA-like" evidence="5">
    <location>
        <begin position="92"/>
        <end position="244"/>
    </location>
</feature>
<dbReference type="PANTHER" id="PTHR21600">
    <property type="entry name" value="MITOCHONDRIAL RNA PSEUDOURIDINE SYNTHASE"/>
    <property type="match status" value="1"/>
</dbReference>
<evidence type="ECO:0000256" key="4">
    <source>
        <dbReference type="RuleBase" id="RU362028"/>
    </source>
</evidence>
<sequence>MTRLIVKLPAGCTELPARAYLIRHYGISNSQWKRLKHTGDFRKNGLSANATHTMVQNGDILTFESEKPRNPDAYPIEPQDLPLDIRYEDNFLLAVNKPAGQLVHPLTVEPKGTLANAVLGYYQRRGETHHFHPLHRLDRQTTGLVLIAKEPQIQHMLTKNGEKRFHRFYLAVACGTLPTVEGTIDKPIGRSDGSFIRQEVRAPEDGGKAARTHYCVLATSGGLSLVRLALDTGRTHQIRVHLASLGCPLLGDDLYGTPDARIARQALHAAQLSFRHPITHADCCINAPLPPDMQAIITSSFPFASI</sequence>
<evidence type="ECO:0000256" key="3">
    <source>
        <dbReference type="PIRSR" id="PIRSR606225-1"/>
    </source>
</evidence>
<comment type="catalytic activity">
    <reaction evidence="1 4">
        <text>a uridine in RNA = a pseudouridine in RNA</text>
        <dbReference type="Rhea" id="RHEA:48348"/>
        <dbReference type="Rhea" id="RHEA-COMP:12068"/>
        <dbReference type="Rhea" id="RHEA-COMP:12069"/>
        <dbReference type="ChEBI" id="CHEBI:65314"/>
        <dbReference type="ChEBI" id="CHEBI:65315"/>
    </reaction>
</comment>
<evidence type="ECO:0000313" key="6">
    <source>
        <dbReference type="EMBL" id="NMD98617.1"/>
    </source>
</evidence>
<proteinExistence type="inferred from homology"/>